<keyword evidence="1" id="KW-0732">Signal</keyword>
<dbReference type="RefSeq" id="WP_204869641.1">
    <property type="nucleotide sequence ID" value="NZ_JAFBBK010000001.1"/>
</dbReference>
<comment type="caution">
    <text evidence="2">The sequence shown here is derived from an EMBL/GenBank/DDBJ whole genome shotgun (WGS) entry which is preliminary data.</text>
</comment>
<evidence type="ECO:0000313" key="3">
    <source>
        <dbReference type="Proteomes" id="UP000703038"/>
    </source>
</evidence>
<feature type="chain" id="PRO_5047368013" evidence="1">
    <location>
        <begin position="35"/>
        <end position="382"/>
    </location>
</feature>
<protein>
    <submittedName>
        <fullName evidence="2">Uncharacterized protein</fullName>
    </submittedName>
</protein>
<dbReference type="PROSITE" id="PS51318">
    <property type="entry name" value="TAT"/>
    <property type="match status" value="1"/>
</dbReference>
<gene>
    <name evidence="2" type="ORF">JOE42_003684</name>
</gene>
<proteinExistence type="predicted"/>
<feature type="signal peptide" evidence="1">
    <location>
        <begin position="1"/>
        <end position="34"/>
    </location>
</feature>
<organism evidence="2 3">
    <name type="scientific">Rhodococcoides corynebacterioides</name>
    <dbReference type="NCBI Taxonomy" id="53972"/>
    <lineage>
        <taxon>Bacteria</taxon>
        <taxon>Bacillati</taxon>
        <taxon>Actinomycetota</taxon>
        <taxon>Actinomycetes</taxon>
        <taxon>Mycobacteriales</taxon>
        <taxon>Nocardiaceae</taxon>
        <taxon>Rhodococcoides</taxon>
    </lineage>
</organism>
<evidence type="ECO:0000313" key="2">
    <source>
        <dbReference type="EMBL" id="MBM7416951.1"/>
    </source>
</evidence>
<reference evidence="2 3" key="1">
    <citation type="submission" date="2021-01" db="EMBL/GenBank/DDBJ databases">
        <title>Genomics of switchgrass bacterial isolates.</title>
        <authorList>
            <person name="Shade A."/>
        </authorList>
    </citation>
    <scope>NUCLEOTIDE SEQUENCE [LARGE SCALE GENOMIC DNA]</scope>
    <source>
        <strain evidence="2 3">PvP111</strain>
    </source>
</reference>
<accession>A0ABS2KYE6</accession>
<keyword evidence="3" id="KW-1185">Reference proteome</keyword>
<name>A0ABS2KYE6_9NOCA</name>
<dbReference type="EMBL" id="JAFBBK010000001">
    <property type="protein sequence ID" value="MBM7416951.1"/>
    <property type="molecule type" value="Genomic_DNA"/>
</dbReference>
<sequence>MHSRSSRSGLVRRAGLVAAAALTAVASLAGTASAEPGPAAPSTLLGSISDGPGRFHVFRTVDSGNRPTAEDTSRCNAQYGVPAQYLLVERLDARMYTFQSDPASGALTAETARNVGPIHVCDGLGLDGTQILDQWGTLDAPGLGRLDMRGPCGFELYPGSPGRGAVDCVLRIQPNASGVSAGVATSNSVANPLRLPGGRTGSVWTLYSLGEGTAPVDPAPPAGIPQPTGPIAYNVTREVNSRSVGSSPACAGGERTTELHAASVDPATGAASTSPSEITAATARVCYSPKAQPEFGAALTVTYDTLSGGPLTVEGRGQCRQNSLPGIADVQQSCGLTLPPNPARGLVGGQVTINGLVPAGDPAGSANSAIWTTSLLGPISGK</sequence>
<evidence type="ECO:0000256" key="1">
    <source>
        <dbReference type="SAM" id="SignalP"/>
    </source>
</evidence>
<dbReference type="InterPro" id="IPR006311">
    <property type="entry name" value="TAT_signal"/>
</dbReference>
<dbReference type="Proteomes" id="UP000703038">
    <property type="component" value="Unassembled WGS sequence"/>
</dbReference>